<keyword evidence="2" id="KW-1185">Reference proteome</keyword>
<evidence type="ECO:0000313" key="1">
    <source>
        <dbReference type="EMBL" id="GJQ10163.1"/>
    </source>
</evidence>
<protein>
    <submittedName>
        <fullName evidence="1">Uncharacterized protein</fullName>
    </submittedName>
</protein>
<reference evidence="1" key="1">
    <citation type="journal article" date="2022" name="Proc. Natl. Acad. Sci. U.S.A.">
        <title>Life cycle and functional genomics of the unicellular red alga Galdieria for elucidating algal and plant evolution and industrial use.</title>
        <authorList>
            <person name="Hirooka S."/>
            <person name="Itabashi T."/>
            <person name="Ichinose T.M."/>
            <person name="Onuma R."/>
            <person name="Fujiwara T."/>
            <person name="Yamashita S."/>
            <person name="Jong L.W."/>
            <person name="Tomita R."/>
            <person name="Iwane A.H."/>
            <person name="Miyagishima S.Y."/>
        </authorList>
    </citation>
    <scope>NUCLEOTIDE SEQUENCE</scope>
    <source>
        <strain evidence="1">NBRC 102759</strain>
    </source>
</reference>
<evidence type="ECO:0000313" key="2">
    <source>
        <dbReference type="Proteomes" id="UP001061958"/>
    </source>
</evidence>
<accession>A0A9C7UNU2</accession>
<sequence length="469" mass="52696">MKLSLSIVGLYNTAVPLSGLYSIRQPLSDIKFADTVDASAICVLEYRRRLKMAEDILRRAIAFPNESQWDAIIHRLDELRLPDDGFLRAFEGQTGEPQILVAQVLYCNSLAYSRRAFWRRIRALFREQDPMDYGQMGVSVQEALATTNNLEVIRHLLSGPSYNALLHHLNQSSNRVVSALINRILATVRSGGIVDQAISQFGLQEFVAFQERLNELRQDSEFFQGLFDFLIDEGFPAIEIIGPLGRAISQRHTLVDVDFNFDDLFPDGPPNSAEEAVVRAIGRATLGGDHRIEAINELPPAERRFFTGLYDFLIDEDIPHEQIVEPLTQAIAELSGTDFRLDMEFDEAFPDGVIPLGAEEIISQVVAAARQEPPLPPPASEDQVQTMMNNLYLTVNPLQRSTPERSPLRCPICLENEPLTRVPYQCLDIDRGRHAVCENCAYALTSHAVRNRDQNALACSLCRGGRTYR</sequence>
<organism evidence="1 2">
    <name type="scientific">Galdieria partita</name>
    <dbReference type="NCBI Taxonomy" id="83374"/>
    <lineage>
        <taxon>Eukaryota</taxon>
        <taxon>Rhodophyta</taxon>
        <taxon>Bangiophyceae</taxon>
        <taxon>Galdieriales</taxon>
        <taxon>Galdieriaceae</taxon>
        <taxon>Galdieria</taxon>
    </lineage>
</organism>
<comment type="caution">
    <text evidence="1">The sequence shown here is derived from an EMBL/GenBank/DDBJ whole genome shotgun (WGS) entry which is preliminary data.</text>
</comment>
<name>A0A9C7UNU2_9RHOD</name>
<dbReference type="EMBL" id="BQMJ01000013">
    <property type="protein sequence ID" value="GJQ10163.1"/>
    <property type="molecule type" value="Genomic_DNA"/>
</dbReference>
<gene>
    <name evidence="1" type="ORF">GpartN1_g1954.t1</name>
</gene>
<dbReference type="AlphaFoldDB" id="A0A9C7UNU2"/>
<dbReference type="Proteomes" id="UP001061958">
    <property type="component" value="Unassembled WGS sequence"/>
</dbReference>
<reference evidence="1" key="2">
    <citation type="submission" date="2022-01" db="EMBL/GenBank/DDBJ databases">
        <authorList>
            <person name="Hirooka S."/>
            <person name="Miyagishima S.Y."/>
        </authorList>
    </citation>
    <scope>NUCLEOTIDE SEQUENCE</scope>
    <source>
        <strain evidence="1">NBRC 102759</strain>
    </source>
</reference>
<proteinExistence type="predicted"/>